<organism evidence="3 4">
    <name type="scientific">Nitratireductor rhodophyticola</name>
    <dbReference type="NCBI Taxonomy" id="2854036"/>
    <lineage>
        <taxon>Bacteria</taxon>
        <taxon>Pseudomonadati</taxon>
        <taxon>Pseudomonadota</taxon>
        <taxon>Alphaproteobacteria</taxon>
        <taxon>Hyphomicrobiales</taxon>
        <taxon>Phyllobacteriaceae</taxon>
        <taxon>Nitratireductor</taxon>
    </lineage>
</organism>
<keyword evidence="4" id="KW-1185">Reference proteome</keyword>
<feature type="domain" description="Helicase HerA central" evidence="2">
    <location>
        <begin position="129"/>
        <end position="303"/>
    </location>
</feature>
<feature type="region of interest" description="Disordered" evidence="1">
    <location>
        <begin position="577"/>
        <end position="597"/>
    </location>
</feature>
<sequence>MSIQIGEVVAVMGVEVSVRAFENSNHETHFFNGKKFKGISIREFISISHGFREIVCTIDGEYLDEKDYELEANEKLFTRKLKLRPIGYFEDDEFKDGIKYLPKIGDIARLLSEQQVASVFESKSHDGYVIGKLLKEDLPVSLPWQKLFNTHMGIFGNTGSGKSNTLTKLFTVLFENKRESIGNTSKFVFLDFNGEYTGGQLVGAEQKQIVRLTTRDSEGDRFTLLDDDFWDADTLGILFQATAYTQKPFLRRVISGRRAFANIEDSLSRYAQATLKRVLRSNDPSVEALEQIKSLVKNLPNATELHSLLERVGLRSVADANSFHVGSPPTWRFLANDDDYFQATFEPLISALNLTDISGFSELQVRARLQIVRDVLSGSAQYEHIQPLLGRIDSLKDDFSKVVAVGPSEKASALVTVISLRECKQDVKKILPILLAKHFCEQHRNVVASPPATTLHLVIDEAHNILSQQSNREAESWKDYRLELFEEIVKEGRKFGIFLTLASQRPADISPTIVSQLHNYFIHRLVNDRDLALLENTISTLDSLSRGQIPTLPQGACVVTGTSFDIPMLMQVDKLPKEQEPDSSDVDLVELWSSDDG</sequence>
<dbReference type="Gene3D" id="3.40.50.300">
    <property type="entry name" value="P-loop containing nucleotide triphosphate hydrolases"/>
    <property type="match status" value="2"/>
</dbReference>
<dbReference type="PANTHER" id="PTHR42957">
    <property type="entry name" value="HELICASE MJ1565-RELATED"/>
    <property type="match status" value="1"/>
</dbReference>
<keyword evidence="3" id="KW-0547">Nucleotide-binding</keyword>
<feature type="compositionally biased region" description="Acidic residues" evidence="1">
    <location>
        <begin position="581"/>
        <end position="597"/>
    </location>
</feature>
<dbReference type="GO" id="GO:0005524">
    <property type="term" value="F:ATP binding"/>
    <property type="evidence" value="ECO:0007669"/>
    <property type="project" value="UniProtKB-KW"/>
</dbReference>
<evidence type="ECO:0000256" key="1">
    <source>
        <dbReference type="SAM" id="MobiDB-lite"/>
    </source>
</evidence>
<dbReference type="Pfam" id="PF01935">
    <property type="entry name" value="DUF87"/>
    <property type="match status" value="1"/>
</dbReference>
<dbReference type="Proteomes" id="UP000777661">
    <property type="component" value="Unassembled WGS sequence"/>
</dbReference>
<evidence type="ECO:0000259" key="2">
    <source>
        <dbReference type="Pfam" id="PF01935"/>
    </source>
</evidence>
<proteinExistence type="predicted"/>
<keyword evidence="3" id="KW-0067">ATP-binding</keyword>
<dbReference type="InterPro" id="IPR002789">
    <property type="entry name" value="HerA_central"/>
</dbReference>
<dbReference type="InterPro" id="IPR027417">
    <property type="entry name" value="P-loop_NTPase"/>
</dbReference>
<gene>
    <name evidence="3" type="ORF">KVG22_09240</name>
</gene>
<dbReference type="SUPFAM" id="SSF52540">
    <property type="entry name" value="P-loop containing nucleoside triphosphate hydrolases"/>
    <property type="match status" value="1"/>
</dbReference>
<accession>A0ABS7R762</accession>
<evidence type="ECO:0000313" key="4">
    <source>
        <dbReference type="Proteomes" id="UP000777661"/>
    </source>
</evidence>
<reference evidence="3 4" key="1">
    <citation type="submission" date="2021-06" db="EMBL/GenBank/DDBJ databases">
        <title>Nitratireductor porphyridii sp. nov., isolated from a small marine red alga, Porphyridium purpureum in South Korea.</title>
        <authorList>
            <person name="Kim K.H."/>
            <person name="Kristyanto S."/>
            <person name="Jeon C.O."/>
        </authorList>
    </citation>
    <scope>NUCLEOTIDE SEQUENCE [LARGE SCALE GENOMIC DNA]</scope>
    <source>
        <strain evidence="3 4">R6</strain>
    </source>
</reference>
<protein>
    <submittedName>
        <fullName evidence="3">ATP-binding protein</fullName>
    </submittedName>
</protein>
<comment type="caution">
    <text evidence="3">The sequence shown here is derived from an EMBL/GenBank/DDBJ whole genome shotgun (WGS) entry which is preliminary data.</text>
</comment>
<evidence type="ECO:0000313" key="3">
    <source>
        <dbReference type="EMBL" id="MBY8916771.1"/>
    </source>
</evidence>
<dbReference type="RefSeq" id="WP_223004912.1">
    <property type="nucleotide sequence ID" value="NZ_JAHSQO010000003.1"/>
</dbReference>
<dbReference type="EMBL" id="JAHSQO010000003">
    <property type="protein sequence ID" value="MBY8916771.1"/>
    <property type="molecule type" value="Genomic_DNA"/>
</dbReference>
<name>A0ABS7R762_9HYPH</name>
<dbReference type="PANTHER" id="PTHR42957:SF1">
    <property type="entry name" value="HELICASE MJ1565-RELATED"/>
    <property type="match status" value="1"/>
</dbReference>
<dbReference type="InterPro" id="IPR008571">
    <property type="entry name" value="HerA-like"/>
</dbReference>